<dbReference type="GO" id="GO:0045892">
    <property type="term" value="P:negative regulation of DNA-templated transcription"/>
    <property type="evidence" value="ECO:0007669"/>
    <property type="project" value="InterPro"/>
</dbReference>
<evidence type="ECO:0000256" key="5">
    <source>
        <dbReference type="ARBA" id="ARBA00023125"/>
    </source>
</evidence>
<protein>
    <submittedName>
        <fullName evidence="9">Ribonucleotide reductase transcriptional regulator NrdR</fullName>
    </submittedName>
</protein>
<keyword evidence="4" id="KW-0805">Transcription regulation</keyword>
<dbReference type="Pfam" id="PF22811">
    <property type="entry name" value="Zn_ribbon_NrdR"/>
    <property type="match status" value="1"/>
</dbReference>
<dbReference type="GO" id="GO:0003677">
    <property type="term" value="F:DNA binding"/>
    <property type="evidence" value="ECO:0007669"/>
    <property type="project" value="UniProtKB-KW"/>
</dbReference>
<dbReference type="Pfam" id="PF03477">
    <property type="entry name" value="ATP-cone"/>
    <property type="match status" value="1"/>
</dbReference>
<accession>A0A3B0SPN9</accession>
<dbReference type="EMBL" id="UOEF01000270">
    <property type="protein sequence ID" value="VAV98413.1"/>
    <property type="molecule type" value="Genomic_DNA"/>
</dbReference>
<evidence type="ECO:0000256" key="7">
    <source>
        <dbReference type="SAM" id="MobiDB-lite"/>
    </source>
</evidence>
<dbReference type="HAMAP" id="MF_00440">
    <property type="entry name" value="NrdR"/>
    <property type="match status" value="1"/>
</dbReference>
<keyword evidence="3" id="KW-0067">ATP-binding</keyword>
<evidence type="ECO:0000256" key="1">
    <source>
        <dbReference type="ARBA" id="ARBA00022491"/>
    </source>
</evidence>
<dbReference type="PANTHER" id="PTHR30455">
    <property type="entry name" value="TRANSCRIPTIONAL REPRESSOR NRDR"/>
    <property type="match status" value="1"/>
</dbReference>
<feature type="domain" description="ATP-cone" evidence="8">
    <location>
        <begin position="49"/>
        <end position="139"/>
    </location>
</feature>
<evidence type="ECO:0000313" key="9">
    <source>
        <dbReference type="EMBL" id="VAV98413.1"/>
    </source>
</evidence>
<sequence>MRCPFCSHEDSQVKDSRPTEDGATIRRRRQCESCGARFTTFERIQLREVTIIKSKDRKEPFDRTKLDTSITLACRKRGIEREQIDQMVSGIQRQLETSGENEIPSKRIGEMVMDGLMGLDSVAYIRFASVYKDFTEAKDFEEFAGNVKDAAIEEGKLL</sequence>
<dbReference type="PROSITE" id="PS51161">
    <property type="entry name" value="ATP_CONE"/>
    <property type="match status" value="1"/>
</dbReference>
<dbReference type="InterPro" id="IPR055173">
    <property type="entry name" value="NrdR-like_N"/>
</dbReference>
<feature type="compositionally biased region" description="Basic and acidic residues" evidence="7">
    <location>
        <begin position="7"/>
        <end position="24"/>
    </location>
</feature>
<keyword evidence="5" id="KW-0238">DNA-binding</keyword>
<evidence type="ECO:0000256" key="4">
    <source>
        <dbReference type="ARBA" id="ARBA00023015"/>
    </source>
</evidence>
<organism evidence="9">
    <name type="scientific">hydrothermal vent metagenome</name>
    <dbReference type="NCBI Taxonomy" id="652676"/>
    <lineage>
        <taxon>unclassified sequences</taxon>
        <taxon>metagenomes</taxon>
        <taxon>ecological metagenomes</taxon>
    </lineage>
</organism>
<dbReference type="GO" id="GO:0005524">
    <property type="term" value="F:ATP binding"/>
    <property type="evidence" value="ECO:0007669"/>
    <property type="project" value="UniProtKB-KW"/>
</dbReference>
<evidence type="ECO:0000256" key="2">
    <source>
        <dbReference type="ARBA" id="ARBA00022741"/>
    </source>
</evidence>
<evidence type="ECO:0000256" key="6">
    <source>
        <dbReference type="ARBA" id="ARBA00023163"/>
    </source>
</evidence>
<evidence type="ECO:0000259" key="8">
    <source>
        <dbReference type="PROSITE" id="PS51161"/>
    </source>
</evidence>
<dbReference type="InterPro" id="IPR005144">
    <property type="entry name" value="ATP-cone_dom"/>
</dbReference>
<dbReference type="InterPro" id="IPR003796">
    <property type="entry name" value="RNR_NrdR-like"/>
</dbReference>
<keyword evidence="2" id="KW-0547">Nucleotide-binding</keyword>
<proteinExistence type="inferred from homology"/>
<dbReference type="NCBIfam" id="TIGR00244">
    <property type="entry name" value="transcriptional regulator NrdR"/>
    <property type="match status" value="1"/>
</dbReference>
<dbReference type="AlphaFoldDB" id="A0A3B0SPN9"/>
<reference evidence="9" key="1">
    <citation type="submission" date="2018-06" db="EMBL/GenBank/DDBJ databases">
        <authorList>
            <person name="Zhirakovskaya E."/>
        </authorList>
    </citation>
    <scope>NUCLEOTIDE SEQUENCE</scope>
</reference>
<dbReference type="PANTHER" id="PTHR30455:SF2">
    <property type="entry name" value="TRANSCRIPTIONAL REPRESSOR NRDR"/>
    <property type="match status" value="1"/>
</dbReference>
<evidence type="ECO:0000256" key="3">
    <source>
        <dbReference type="ARBA" id="ARBA00022840"/>
    </source>
</evidence>
<keyword evidence="6" id="KW-0804">Transcription</keyword>
<dbReference type="GO" id="GO:0008270">
    <property type="term" value="F:zinc ion binding"/>
    <property type="evidence" value="ECO:0007669"/>
    <property type="project" value="InterPro"/>
</dbReference>
<name>A0A3B0SPN9_9ZZZZ</name>
<feature type="region of interest" description="Disordered" evidence="7">
    <location>
        <begin position="1"/>
        <end position="24"/>
    </location>
</feature>
<gene>
    <name evidence="9" type="ORF">MNBD_ALPHA04-428</name>
</gene>
<keyword evidence="1" id="KW-0678">Repressor</keyword>